<evidence type="ECO:0000313" key="11">
    <source>
        <dbReference type="Proteomes" id="UP000449710"/>
    </source>
</evidence>
<feature type="transmembrane region" description="Helical" evidence="7">
    <location>
        <begin position="59"/>
        <end position="79"/>
    </location>
</feature>
<dbReference type="PRINTS" id="PR01837">
    <property type="entry name" value="MGTCSAPBPROT"/>
</dbReference>
<evidence type="ECO:0000256" key="7">
    <source>
        <dbReference type="SAM" id="Phobius"/>
    </source>
</evidence>
<dbReference type="InterPro" id="IPR049177">
    <property type="entry name" value="MgtC_SapB_SrpB_YhiD_N"/>
</dbReference>
<accession>A0AA44BCR5</accession>
<gene>
    <name evidence="10" type="ORF">ISALK_01480</name>
</gene>
<name>A0AA44BCR5_9CLOT</name>
<dbReference type="EMBL" id="SUMG01000001">
    <property type="protein sequence ID" value="NBG87163.1"/>
    <property type="molecule type" value="Genomic_DNA"/>
</dbReference>
<comment type="subcellular location">
    <subcellularLocation>
        <location evidence="1">Cell membrane</location>
        <topology evidence="1">Multi-pass membrane protein</topology>
    </subcellularLocation>
</comment>
<dbReference type="Gene3D" id="3.30.70.260">
    <property type="match status" value="1"/>
</dbReference>
<sequence>MVSMEFLIRIIFAFLLGGAIGFERQQRQRMAGVRTNVLVSLGAFLFITLSTMIEGEGSPTRMAAQVVSGIGFLGAGVIIRQGTNIRGLNTAATLWCAAAIGVLTGFGFIAEAVVGTIFILFANIYLRLFLKKINLPSTSKDEDQEEIHYRIKVRCNEEVEFQIRALLIDLMAKEDLLLSYLKSEEQEDTGDVKIFADIVAFEKSHKEIEELAGKLSLEKHVTSVGWKASV</sequence>
<feature type="domain" description="MgtC/SapB/SrpB/YhiD N-terminal" evidence="8">
    <location>
        <begin position="11"/>
        <end position="128"/>
    </location>
</feature>
<evidence type="ECO:0000256" key="4">
    <source>
        <dbReference type="ARBA" id="ARBA00022692"/>
    </source>
</evidence>
<evidence type="ECO:0000256" key="1">
    <source>
        <dbReference type="ARBA" id="ARBA00004651"/>
    </source>
</evidence>
<dbReference type="InterPro" id="IPR048640">
    <property type="entry name" value="MgtC-like_C"/>
</dbReference>
<dbReference type="PANTHER" id="PTHR33778:SF3">
    <property type="entry name" value="PROTEIN MGTC"/>
    <property type="match status" value="1"/>
</dbReference>
<dbReference type="GO" id="GO:0005886">
    <property type="term" value="C:plasma membrane"/>
    <property type="evidence" value="ECO:0007669"/>
    <property type="project" value="UniProtKB-SubCell"/>
</dbReference>
<evidence type="ECO:0000259" key="8">
    <source>
        <dbReference type="Pfam" id="PF02308"/>
    </source>
</evidence>
<dbReference type="RefSeq" id="WP_160718457.1">
    <property type="nucleotide sequence ID" value="NZ_SUMG01000001.1"/>
</dbReference>
<evidence type="ECO:0000256" key="6">
    <source>
        <dbReference type="ARBA" id="ARBA00023136"/>
    </source>
</evidence>
<comment type="similarity">
    <text evidence="2">Belongs to the MgtC/SapB family.</text>
</comment>
<proteinExistence type="inferred from homology"/>
<keyword evidence="4 7" id="KW-0812">Transmembrane</keyword>
<feature type="transmembrane region" description="Helical" evidence="7">
    <location>
        <begin position="6"/>
        <end position="23"/>
    </location>
</feature>
<feature type="transmembrane region" description="Helical" evidence="7">
    <location>
        <begin position="35"/>
        <end position="53"/>
    </location>
</feature>
<feature type="domain" description="MgtC-like C-terminal" evidence="9">
    <location>
        <begin position="149"/>
        <end position="226"/>
    </location>
</feature>
<dbReference type="PANTHER" id="PTHR33778">
    <property type="entry name" value="PROTEIN MGTC"/>
    <property type="match status" value="1"/>
</dbReference>
<dbReference type="InterPro" id="IPR003416">
    <property type="entry name" value="MgtC/SapB/SrpB/YhiD_fam"/>
</dbReference>
<evidence type="ECO:0000256" key="2">
    <source>
        <dbReference type="ARBA" id="ARBA00009298"/>
    </source>
</evidence>
<keyword evidence="6 7" id="KW-0472">Membrane</keyword>
<evidence type="ECO:0000256" key="5">
    <source>
        <dbReference type="ARBA" id="ARBA00022989"/>
    </source>
</evidence>
<dbReference type="Proteomes" id="UP000449710">
    <property type="component" value="Unassembled WGS sequence"/>
</dbReference>
<organism evidence="10 11">
    <name type="scientific">Isachenkonia alkalipeptolytica</name>
    <dbReference type="NCBI Taxonomy" id="2565777"/>
    <lineage>
        <taxon>Bacteria</taxon>
        <taxon>Bacillati</taxon>
        <taxon>Bacillota</taxon>
        <taxon>Clostridia</taxon>
        <taxon>Eubacteriales</taxon>
        <taxon>Clostridiaceae</taxon>
        <taxon>Isachenkonia</taxon>
    </lineage>
</organism>
<comment type="caution">
    <text evidence="10">The sequence shown here is derived from an EMBL/GenBank/DDBJ whole genome shotgun (WGS) entry which is preliminary data.</text>
</comment>
<protein>
    <submittedName>
        <fullName evidence="10">MgtC/SapB family protein</fullName>
    </submittedName>
</protein>
<keyword evidence="3" id="KW-1003">Cell membrane</keyword>
<dbReference type="Pfam" id="PF21770">
    <property type="entry name" value="MgtC_SapB_C"/>
    <property type="match status" value="1"/>
</dbReference>
<dbReference type="AlphaFoldDB" id="A0AA44BCR5"/>
<evidence type="ECO:0000313" key="10">
    <source>
        <dbReference type="EMBL" id="NBG87163.1"/>
    </source>
</evidence>
<dbReference type="Pfam" id="PF02308">
    <property type="entry name" value="MgtC"/>
    <property type="match status" value="1"/>
</dbReference>
<evidence type="ECO:0000256" key="3">
    <source>
        <dbReference type="ARBA" id="ARBA00022475"/>
    </source>
</evidence>
<keyword evidence="11" id="KW-1185">Reference proteome</keyword>
<evidence type="ECO:0000259" key="9">
    <source>
        <dbReference type="Pfam" id="PF21770"/>
    </source>
</evidence>
<reference evidence="10 11" key="1">
    <citation type="submission" date="2019-04" db="EMBL/GenBank/DDBJ databases">
        <title>Isachenkonia alkalipeptolytica gen. nov. sp. nov. a new anaerobic, alkiliphilic organothrophic bacterium capable to reduce synthesized ferrihydrite isolated from a soda lake.</title>
        <authorList>
            <person name="Toshchakov S.V."/>
            <person name="Zavarzina D.G."/>
            <person name="Zhilina T.N."/>
            <person name="Kostrikina N.A."/>
            <person name="Kublanov I.V."/>
        </authorList>
    </citation>
    <scope>NUCLEOTIDE SEQUENCE [LARGE SCALE GENOMIC DNA]</scope>
    <source>
        <strain evidence="10 11">Z-1701</strain>
    </source>
</reference>
<keyword evidence="5 7" id="KW-1133">Transmembrane helix</keyword>